<dbReference type="SMART" id="SM00343">
    <property type="entry name" value="ZnF_C2HC"/>
    <property type="match status" value="2"/>
</dbReference>
<comment type="caution">
    <text evidence="2">The sequence shown here is derived from an EMBL/GenBank/DDBJ whole genome shotgun (WGS) entry which is preliminary data.</text>
</comment>
<accession>A0A401NQI8</accession>
<proteinExistence type="predicted"/>
<protein>
    <recommendedName>
        <fullName evidence="1">CCHC-type domain-containing protein</fullName>
    </recommendedName>
</protein>
<gene>
    <name evidence="2" type="ORF">scyTo_0000116</name>
</gene>
<sequence>MIRDQIIFGVQSDSLREQRLKIKQLTLSIAIETCIVHEHARNRYSHIRAAETAKPASHEAERVQAIAKIQGQRIEESGRVAHFSRVPKHACHDRVDDEAEDPEAHERKSADLTAYARWLTERADVSVMTCPNCGSAHLKRQCPAKGRRCLQYGKPGHYAAFCRSAPPNNSQRSQLRRRCVRCVQQGMQDSDPDSPTDPEC</sequence>
<dbReference type="EMBL" id="BFAA01000016">
    <property type="protein sequence ID" value="GCB63107.1"/>
    <property type="molecule type" value="Genomic_DNA"/>
</dbReference>
<keyword evidence="3" id="KW-1185">Reference proteome</keyword>
<dbReference type="Proteomes" id="UP000288216">
    <property type="component" value="Unassembled WGS sequence"/>
</dbReference>
<reference evidence="2 3" key="1">
    <citation type="journal article" date="2018" name="Nat. Ecol. Evol.">
        <title>Shark genomes provide insights into elasmobranch evolution and the origin of vertebrates.</title>
        <authorList>
            <person name="Hara Y"/>
            <person name="Yamaguchi K"/>
            <person name="Onimaru K"/>
            <person name="Kadota M"/>
            <person name="Koyanagi M"/>
            <person name="Keeley SD"/>
            <person name="Tatsumi K"/>
            <person name="Tanaka K"/>
            <person name="Motone F"/>
            <person name="Kageyama Y"/>
            <person name="Nozu R"/>
            <person name="Adachi N"/>
            <person name="Nishimura O"/>
            <person name="Nakagawa R"/>
            <person name="Tanegashima C"/>
            <person name="Kiyatake I"/>
            <person name="Matsumoto R"/>
            <person name="Murakumo K"/>
            <person name="Nishida K"/>
            <person name="Terakita A"/>
            <person name="Kuratani S"/>
            <person name="Sato K"/>
            <person name="Hyodo S Kuraku.S."/>
        </authorList>
    </citation>
    <scope>NUCLEOTIDE SEQUENCE [LARGE SCALE GENOMIC DNA]</scope>
</reference>
<dbReference type="Gene3D" id="4.10.60.10">
    <property type="entry name" value="Zinc finger, CCHC-type"/>
    <property type="match status" value="1"/>
</dbReference>
<dbReference type="GO" id="GO:0003676">
    <property type="term" value="F:nucleic acid binding"/>
    <property type="evidence" value="ECO:0007669"/>
    <property type="project" value="InterPro"/>
</dbReference>
<organism evidence="2 3">
    <name type="scientific">Scyliorhinus torazame</name>
    <name type="common">Cloudy catshark</name>
    <name type="synonym">Catulus torazame</name>
    <dbReference type="NCBI Taxonomy" id="75743"/>
    <lineage>
        <taxon>Eukaryota</taxon>
        <taxon>Metazoa</taxon>
        <taxon>Chordata</taxon>
        <taxon>Craniata</taxon>
        <taxon>Vertebrata</taxon>
        <taxon>Chondrichthyes</taxon>
        <taxon>Elasmobranchii</taxon>
        <taxon>Galeomorphii</taxon>
        <taxon>Galeoidea</taxon>
        <taxon>Carcharhiniformes</taxon>
        <taxon>Scyliorhinidae</taxon>
        <taxon>Scyliorhinus</taxon>
    </lineage>
</organism>
<dbReference type="InterPro" id="IPR036875">
    <property type="entry name" value="Znf_CCHC_sf"/>
</dbReference>
<name>A0A401NQI8_SCYTO</name>
<dbReference type="AlphaFoldDB" id="A0A401NQI8"/>
<dbReference type="InterPro" id="IPR001878">
    <property type="entry name" value="Znf_CCHC"/>
</dbReference>
<dbReference type="GO" id="GO:0008270">
    <property type="term" value="F:zinc ion binding"/>
    <property type="evidence" value="ECO:0007669"/>
    <property type="project" value="InterPro"/>
</dbReference>
<evidence type="ECO:0000313" key="2">
    <source>
        <dbReference type="EMBL" id="GCB63107.1"/>
    </source>
</evidence>
<feature type="domain" description="CCHC-type" evidence="1">
    <location>
        <begin position="148"/>
        <end position="164"/>
    </location>
</feature>
<feature type="domain" description="CCHC-type" evidence="1">
    <location>
        <begin position="129"/>
        <end position="144"/>
    </location>
</feature>
<evidence type="ECO:0000313" key="3">
    <source>
        <dbReference type="Proteomes" id="UP000288216"/>
    </source>
</evidence>
<dbReference type="SUPFAM" id="SSF57756">
    <property type="entry name" value="Retrovirus zinc finger-like domains"/>
    <property type="match status" value="1"/>
</dbReference>
<evidence type="ECO:0000259" key="1">
    <source>
        <dbReference type="SMART" id="SM00343"/>
    </source>
</evidence>